<dbReference type="Gene3D" id="3.90.226.10">
    <property type="entry name" value="2-enoyl-CoA Hydratase, Chain A, domain 1"/>
    <property type="match status" value="1"/>
</dbReference>
<evidence type="ECO:0000313" key="4">
    <source>
        <dbReference type="EMBL" id="MBB4660711.1"/>
    </source>
</evidence>
<organism evidence="4 5">
    <name type="scientific">Conexibacter arvalis</name>
    <dbReference type="NCBI Taxonomy" id="912552"/>
    <lineage>
        <taxon>Bacteria</taxon>
        <taxon>Bacillati</taxon>
        <taxon>Actinomycetota</taxon>
        <taxon>Thermoleophilia</taxon>
        <taxon>Solirubrobacterales</taxon>
        <taxon>Conexibacteraceae</taxon>
        <taxon>Conexibacter</taxon>
    </lineage>
</organism>
<dbReference type="CDD" id="cd06558">
    <property type="entry name" value="crotonase-like"/>
    <property type="match status" value="1"/>
</dbReference>
<gene>
    <name evidence="4" type="ORF">BDZ31_000284</name>
</gene>
<reference evidence="4 5" key="1">
    <citation type="submission" date="2020-08" db="EMBL/GenBank/DDBJ databases">
        <title>Genomic Encyclopedia of Archaeal and Bacterial Type Strains, Phase II (KMG-II): from individual species to whole genera.</title>
        <authorList>
            <person name="Goeker M."/>
        </authorList>
    </citation>
    <scope>NUCLEOTIDE SEQUENCE [LARGE SCALE GENOMIC DNA]</scope>
    <source>
        <strain evidence="4 5">DSM 23288</strain>
    </source>
</reference>
<dbReference type="AlphaFoldDB" id="A0A840I8W4"/>
<evidence type="ECO:0000256" key="1">
    <source>
        <dbReference type="ARBA" id="ARBA00005254"/>
    </source>
</evidence>
<keyword evidence="2" id="KW-0443">Lipid metabolism</keyword>
<dbReference type="Proteomes" id="UP000585272">
    <property type="component" value="Unassembled WGS sequence"/>
</dbReference>
<dbReference type="InterPro" id="IPR029045">
    <property type="entry name" value="ClpP/crotonase-like_dom_sf"/>
</dbReference>
<dbReference type="InterPro" id="IPR001753">
    <property type="entry name" value="Enoyl-CoA_hydra/iso"/>
</dbReference>
<name>A0A840I8W4_9ACTN</name>
<accession>A0A840I8W4</accession>
<protein>
    <submittedName>
        <fullName evidence="4">Enoyl-CoA hydratase</fullName>
        <ecNumber evidence="4">4.2.1.17</ecNumber>
    </submittedName>
</protein>
<evidence type="ECO:0000313" key="5">
    <source>
        <dbReference type="Proteomes" id="UP000585272"/>
    </source>
</evidence>
<dbReference type="RefSeq" id="WP_183338266.1">
    <property type="nucleotide sequence ID" value="NZ_JACHNU010000001.1"/>
</dbReference>
<keyword evidence="3 4" id="KW-0456">Lyase</keyword>
<dbReference type="EC" id="4.2.1.17" evidence="4"/>
<evidence type="ECO:0000256" key="2">
    <source>
        <dbReference type="ARBA" id="ARBA00023098"/>
    </source>
</evidence>
<comment type="similarity">
    <text evidence="1">Belongs to the enoyl-CoA hydratase/isomerase family.</text>
</comment>
<dbReference type="EMBL" id="JACHNU010000001">
    <property type="protein sequence ID" value="MBB4660711.1"/>
    <property type="molecule type" value="Genomic_DNA"/>
</dbReference>
<proteinExistence type="inferred from homology"/>
<dbReference type="Pfam" id="PF00378">
    <property type="entry name" value="ECH_1"/>
    <property type="match status" value="1"/>
</dbReference>
<keyword evidence="5" id="KW-1185">Reference proteome</keyword>
<dbReference type="GO" id="GO:0004300">
    <property type="term" value="F:enoyl-CoA hydratase activity"/>
    <property type="evidence" value="ECO:0007669"/>
    <property type="project" value="UniProtKB-EC"/>
</dbReference>
<comment type="caution">
    <text evidence="4">The sequence shown here is derived from an EMBL/GenBank/DDBJ whole genome shotgun (WGS) entry which is preliminary data.</text>
</comment>
<sequence>MSGVVTVAAAGDVAVVTLDRPPVNALDAELLEALTATAERLAEERPGAVVLTGAGRCFSAGMDLRSTPALDAAGQRRTVAALDAAFTAWYALPLPVVAAVGGAAIAGGMILALCADRRVAAAGAPLGLAEVRVGIPYPRAALAVVRAELTGPAARRLALGAENVAAESLVDGGAVDEVVPAAEVGERALAAARDLAALDARAYADTKLRLRAPALAECDGPDPLADGWLTVAGG</sequence>
<dbReference type="SUPFAM" id="SSF52096">
    <property type="entry name" value="ClpP/crotonase"/>
    <property type="match status" value="1"/>
</dbReference>
<evidence type="ECO:0000256" key="3">
    <source>
        <dbReference type="ARBA" id="ARBA00023239"/>
    </source>
</evidence>
<dbReference type="PANTHER" id="PTHR11941">
    <property type="entry name" value="ENOYL-COA HYDRATASE-RELATED"/>
    <property type="match status" value="1"/>
</dbReference>
<dbReference type="GO" id="GO:0006635">
    <property type="term" value="P:fatty acid beta-oxidation"/>
    <property type="evidence" value="ECO:0007669"/>
    <property type="project" value="TreeGrafter"/>
</dbReference>
<dbReference type="PANTHER" id="PTHR11941:SF169">
    <property type="entry name" value="(7AS)-7A-METHYL-1,5-DIOXO-2,3,5,6,7,7A-HEXAHYDRO-1H-INDENE-CARBOXYL-COA HYDROLASE"/>
    <property type="match status" value="1"/>
</dbReference>